<dbReference type="InterPro" id="IPR036291">
    <property type="entry name" value="NAD(P)-bd_dom_sf"/>
</dbReference>
<dbReference type="Gene3D" id="3.40.50.720">
    <property type="entry name" value="NAD(P)-binding Rossmann-like Domain"/>
    <property type="match status" value="1"/>
</dbReference>
<dbReference type="InterPro" id="IPR001509">
    <property type="entry name" value="Epimerase_deHydtase"/>
</dbReference>
<organism evidence="5 6">
    <name type="scientific">Phytohabitans suffuscus</name>
    <dbReference type="NCBI Taxonomy" id="624315"/>
    <lineage>
        <taxon>Bacteria</taxon>
        <taxon>Bacillati</taxon>
        <taxon>Actinomycetota</taxon>
        <taxon>Actinomycetes</taxon>
        <taxon>Micromonosporales</taxon>
        <taxon>Micromonosporaceae</taxon>
    </lineage>
</organism>
<name>A0A6F8YYB5_9ACTN</name>
<dbReference type="EMBL" id="AP022871">
    <property type="protein sequence ID" value="BCB91170.1"/>
    <property type="molecule type" value="Genomic_DNA"/>
</dbReference>
<keyword evidence="3" id="KW-0520">NAD</keyword>
<proteinExistence type="inferred from homology"/>
<evidence type="ECO:0000313" key="6">
    <source>
        <dbReference type="Proteomes" id="UP000503011"/>
    </source>
</evidence>
<keyword evidence="6" id="KW-1185">Reference proteome</keyword>
<comment type="similarity">
    <text evidence="1">Belongs to the NAD(P)-dependent epimerase/dehydratase family.</text>
</comment>
<dbReference type="PANTHER" id="PTHR43103">
    <property type="entry name" value="NUCLEOSIDE-DIPHOSPHATE-SUGAR EPIMERASE"/>
    <property type="match status" value="1"/>
</dbReference>
<dbReference type="Pfam" id="PF01370">
    <property type="entry name" value="Epimerase"/>
    <property type="match status" value="1"/>
</dbReference>
<dbReference type="RefSeq" id="WP_173163981.1">
    <property type="nucleotide sequence ID" value="NZ_AP022871.1"/>
</dbReference>
<dbReference type="GO" id="GO:0016491">
    <property type="term" value="F:oxidoreductase activity"/>
    <property type="evidence" value="ECO:0007669"/>
    <property type="project" value="UniProtKB-KW"/>
</dbReference>
<dbReference type="AlphaFoldDB" id="A0A6F8YYB5"/>
<gene>
    <name evidence="5" type="ORF">Psuf_084830</name>
</gene>
<evidence type="ECO:0000256" key="2">
    <source>
        <dbReference type="ARBA" id="ARBA00023002"/>
    </source>
</evidence>
<feature type="domain" description="NAD-dependent epimerase/dehydratase" evidence="4">
    <location>
        <begin position="3"/>
        <end position="157"/>
    </location>
</feature>
<accession>A0A6F8YYB5</accession>
<evidence type="ECO:0000259" key="4">
    <source>
        <dbReference type="Pfam" id="PF01370"/>
    </source>
</evidence>
<evidence type="ECO:0000256" key="1">
    <source>
        <dbReference type="ARBA" id="ARBA00007637"/>
    </source>
</evidence>
<protein>
    <submittedName>
        <fullName evidence="5">Epimerase</fullName>
    </submittedName>
</protein>
<dbReference type="KEGG" id="psuu:Psuf_084830"/>
<keyword evidence="2" id="KW-0560">Oxidoreductase</keyword>
<sequence length="260" mass="28114">MRIAVTGAAGRVGRAVVDLAGARGHEVVPLDLPEVDVTSYDTLAAAVRGCGALVHLAAHPGPELRPDHEVHHNNVTASYNALRVAAEAGIARVCLASSVNAVGGVYSRRPRYDYLPLDEAHPTYNEDPYSLSKWIGEAQADSVARRYPHMSIASLRLHGVRTGRPDGATAGDGSAIRDLWGYVLRPAVARAFLLALTADFRGHEVFYIVAPRTLVDTPTAQLVATYYPEVPLRRELPGHTGLFDCAKAERVLGWRHDDQS</sequence>
<dbReference type="PANTHER" id="PTHR43103:SF5">
    <property type="entry name" value="4-EPIMERASE, PUTATIVE (AFU_ORTHOLOGUE AFUA_7G00360)-RELATED"/>
    <property type="match status" value="1"/>
</dbReference>
<reference evidence="5 6" key="2">
    <citation type="submission" date="2020-03" db="EMBL/GenBank/DDBJ databases">
        <authorList>
            <person name="Ichikawa N."/>
            <person name="Kimura A."/>
            <person name="Kitahashi Y."/>
            <person name="Uohara A."/>
        </authorList>
    </citation>
    <scope>NUCLEOTIDE SEQUENCE [LARGE SCALE GENOMIC DNA]</scope>
    <source>
        <strain evidence="5 6">NBRC 105367</strain>
    </source>
</reference>
<evidence type="ECO:0000313" key="5">
    <source>
        <dbReference type="EMBL" id="BCB91170.1"/>
    </source>
</evidence>
<dbReference type="Proteomes" id="UP000503011">
    <property type="component" value="Chromosome"/>
</dbReference>
<evidence type="ECO:0000256" key="3">
    <source>
        <dbReference type="ARBA" id="ARBA00023027"/>
    </source>
</evidence>
<dbReference type="SUPFAM" id="SSF51735">
    <property type="entry name" value="NAD(P)-binding Rossmann-fold domains"/>
    <property type="match status" value="1"/>
</dbReference>
<reference evidence="5 6" key="1">
    <citation type="submission" date="2020-03" db="EMBL/GenBank/DDBJ databases">
        <title>Whole genome shotgun sequence of Phytohabitans suffuscus NBRC 105367.</title>
        <authorList>
            <person name="Komaki H."/>
            <person name="Tamura T."/>
        </authorList>
    </citation>
    <scope>NUCLEOTIDE SEQUENCE [LARGE SCALE GENOMIC DNA]</scope>
    <source>
        <strain evidence="5 6">NBRC 105367</strain>
    </source>
</reference>